<feature type="region of interest" description="Disordered" evidence="1">
    <location>
        <begin position="1"/>
        <end position="26"/>
    </location>
</feature>
<comment type="caution">
    <text evidence="2">The sequence shown here is derived from an EMBL/GenBank/DDBJ whole genome shotgun (WGS) entry which is preliminary data.</text>
</comment>
<dbReference type="AlphaFoldDB" id="A0A011PW31"/>
<dbReference type="Proteomes" id="UP000021816">
    <property type="component" value="Unassembled WGS sequence"/>
</dbReference>
<organism evidence="2 3">
    <name type="scientific">Candidatus Accumulibacter appositus</name>
    <dbReference type="NCBI Taxonomy" id="1454003"/>
    <lineage>
        <taxon>Bacteria</taxon>
        <taxon>Pseudomonadati</taxon>
        <taxon>Pseudomonadota</taxon>
        <taxon>Betaproteobacteria</taxon>
        <taxon>Candidatus Accumulibacter</taxon>
    </lineage>
</organism>
<protein>
    <submittedName>
        <fullName evidence="2">Uncharacterized protein</fullName>
    </submittedName>
</protein>
<proteinExistence type="predicted"/>
<sequence length="79" mass="8561">MTVETPQIMKAMTAPSSPALLPHGGEGSFVSRVRDFHTNRTSNLGVIKKAPPGRSLLRALLDTSDRLAAAQRGQQRRAH</sequence>
<evidence type="ECO:0000313" key="2">
    <source>
        <dbReference type="EMBL" id="EXI81267.1"/>
    </source>
</evidence>
<reference evidence="2 3" key="1">
    <citation type="submission" date="2014-02" db="EMBL/GenBank/DDBJ databases">
        <title>Expanding our view of genomic diversity in Candidatus Accumulibacter clades.</title>
        <authorList>
            <person name="Skennerton C.T."/>
            <person name="Barr J.J."/>
            <person name="Slater F.R."/>
            <person name="Bond P.L."/>
            <person name="Tyson G.W."/>
        </authorList>
    </citation>
    <scope>NUCLEOTIDE SEQUENCE [LARGE SCALE GENOMIC DNA]</scope>
    <source>
        <strain evidence="3">BA-92</strain>
    </source>
</reference>
<gene>
    <name evidence="2" type="ORF">AW10_01281</name>
</gene>
<name>A0A011PW31_9PROT</name>
<accession>A0A011PW31</accession>
<evidence type="ECO:0000313" key="3">
    <source>
        <dbReference type="Proteomes" id="UP000021816"/>
    </source>
</evidence>
<dbReference type="EMBL" id="JEMX01000025">
    <property type="protein sequence ID" value="EXI81267.1"/>
    <property type="molecule type" value="Genomic_DNA"/>
</dbReference>
<evidence type="ECO:0000256" key="1">
    <source>
        <dbReference type="SAM" id="MobiDB-lite"/>
    </source>
</evidence>